<keyword evidence="6" id="KW-0378">Hydrolase</keyword>
<organism evidence="12 13">
    <name type="scientific">Rhipicephalus sanguineus</name>
    <name type="common">Brown dog tick</name>
    <name type="synonym">Ixodes sanguineus</name>
    <dbReference type="NCBI Taxonomy" id="34632"/>
    <lineage>
        <taxon>Eukaryota</taxon>
        <taxon>Metazoa</taxon>
        <taxon>Ecdysozoa</taxon>
        <taxon>Arthropoda</taxon>
        <taxon>Chelicerata</taxon>
        <taxon>Arachnida</taxon>
        <taxon>Acari</taxon>
        <taxon>Parasitiformes</taxon>
        <taxon>Ixodida</taxon>
        <taxon>Ixodoidea</taxon>
        <taxon>Ixodidae</taxon>
        <taxon>Rhipicephalinae</taxon>
        <taxon>Rhipicephalus</taxon>
        <taxon>Rhipicephalus</taxon>
    </lineage>
</organism>
<dbReference type="GO" id="GO:0005634">
    <property type="term" value="C:nucleus"/>
    <property type="evidence" value="ECO:0007669"/>
    <property type="project" value="UniProtKB-SubCell"/>
</dbReference>
<feature type="region of interest" description="Disordered" evidence="9">
    <location>
        <begin position="306"/>
        <end position="330"/>
    </location>
</feature>
<feature type="coiled-coil region" evidence="8">
    <location>
        <begin position="345"/>
        <end position="372"/>
    </location>
</feature>
<dbReference type="VEuPathDB" id="VectorBase:RSAN_027752"/>
<evidence type="ECO:0008006" key="14">
    <source>
        <dbReference type="Google" id="ProtNLM"/>
    </source>
</evidence>
<feature type="domain" description="Endonuclease/exonuclease/phosphatase" evidence="11">
    <location>
        <begin position="410"/>
        <end position="492"/>
    </location>
</feature>
<dbReference type="VEuPathDB" id="VectorBase:RSAN_050730"/>
<dbReference type="Pfam" id="PF13359">
    <property type="entry name" value="DDE_Tnp_4"/>
    <property type="match status" value="1"/>
</dbReference>
<evidence type="ECO:0000256" key="7">
    <source>
        <dbReference type="ARBA" id="ARBA00023242"/>
    </source>
</evidence>
<evidence type="ECO:0000256" key="2">
    <source>
        <dbReference type="ARBA" id="ARBA00004123"/>
    </source>
</evidence>
<evidence type="ECO:0000256" key="4">
    <source>
        <dbReference type="ARBA" id="ARBA00022722"/>
    </source>
</evidence>
<evidence type="ECO:0000256" key="5">
    <source>
        <dbReference type="ARBA" id="ARBA00022723"/>
    </source>
</evidence>
<comment type="caution">
    <text evidence="12">The sequence shown here is derived from an EMBL/GenBank/DDBJ whole genome shotgun (WGS) entry which is preliminary data.</text>
</comment>
<proteinExistence type="inferred from homology"/>
<reference evidence="12" key="2">
    <citation type="submission" date="2021-09" db="EMBL/GenBank/DDBJ databases">
        <authorList>
            <person name="Jia N."/>
            <person name="Wang J."/>
            <person name="Shi W."/>
            <person name="Du L."/>
            <person name="Sun Y."/>
            <person name="Zhan W."/>
            <person name="Jiang J."/>
            <person name="Wang Q."/>
            <person name="Zhang B."/>
            <person name="Ji P."/>
            <person name="Sakyi L.B."/>
            <person name="Cui X."/>
            <person name="Yuan T."/>
            <person name="Jiang B."/>
            <person name="Yang W."/>
            <person name="Lam T.T.-Y."/>
            <person name="Chang Q."/>
            <person name="Ding S."/>
            <person name="Wang X."/>
            <person name="Zhu J."/>
            <person name="Ruan X."/>
            <person name="Zhao L."/>
            <person name="Wei J."/>
            <person name="Que T."/>
            <person name="Du C."/>
            <person name="Cheng J."/>
            <person name="Dai P."/>
            <person name="Han X."/>
            <person name="Huang E."/>
            <person name="Gao Y."/>
            <person name="Liu J."/>
            <person name="Shao H."/>
            <person name="Ye R."/>
            <person name="Li L."/>
            <person name="Wei W."/>
            <person name="Wang X."/>
            <person name="Wang C."/>
            <person name="Huo Q."/>
            <person name="Li W."/>
            <person name="Guo W."/>
            <person name="Chen H."/>
            <person name="Chen S."/>
            <person name="Zhou L."/>
            <person name="Zhou L."/>
            <person name="Ni X."/>
            <person name="Tian J."/>
            <person name="Zhou Y."/>
            <person name="Sheng Y."/>
            <person name="Liu T."/>
            <person name="Pan Y."/>
            <person name="Xia L."/>
            <person name="Li J."/>
            <person name="Zhao F."/>
            <person name="Cao W."/>
        </authorList>
    </citation>
    <scope>NUCLEOTIDE SEQUENCE</scope>
    <source>
        <strain evidence="12">Rsan-2018</strain>
        <tissue evidence="12">Larvae</tissue>
    </source>
</reference>
<evidence type="ECO:0000259" key="10">
    <source>
        <dbReference type="Pfam" id="PF13359"/>
    </source>
</evidence>
<name>A0A9D4SR58_RHISA</name>
<comment type="similarity">
    <text evidence="3">Belongs to the HARBI1 family.</text>
</comment>
<dbReference type="GO" id="GO:0016787">
    <property type="term" value="F:hydrolase activity"/>
    <property type="evidence" value="ECO:0007669"/>
    <property type="project" value="UniProtKB-KW"/>
</dbReference>
<dbReference type="InterPro" id="IPR036691">
    <property type="entry name" value="Endo/exonu/phosph_ase_sf"/>
</dbReference>
<dbReference type="GO" id="GO:0004518">
    <property type="term" value="F:nuclease activity"/>
    <property type="evidence" value="ECO:0007669"/>
    <property type="project" value="UniProtKB-KW"/>
</dbReference>
<keyword evidence="5" id="KW-0479">Metal-binding</keyword>
<protein>
    <recommendedName>
        <fullName evidence="14">Nuclease HARBI1</fullName>
    </recommendedName>
</protein>
<feature type="region of interest" description="Disordered" evidence="9">
    <location>
        <begin position="373"/>
        <end position="404"/>
    </location>
</feature>
<dbReference type="Proteomes" id="UP000821837">
    <property type="component" value="Unassembled WGS sequence"/>
</dbReference>
<comment type="cofactor">
    <cofactor evidence="1">
        <name>a divalent metal cation</name>
        <dbReference type="ChEBI" id="CHEBI:60240"/>
    </cofactor>
</comment>
<sequence length="1002" mass="111839">MEIVEVEGTSISPGECTVESGWLVSHKYKQRQQQPTHVDQATSMLKKSGLPHPCVRPRAPRPLKLPEDDMKVVMRFLDGFNTAMVGEAQIRDAILAVTGLTPEQTDADTYRTNPASNIVLVSTPSMENAERYCKITHLQIGEHKFSAAAYATSPDDTAKGVIHNVPSYDTAEVITSSLVNKRNPTIIQARRMGSTNSVLIVFDGHQWMSVHHHHATGALPATRKTPNLTTRASCAALSVDLVTPQGTRCTQNATSPHDYLYRGAESRLNDVLFNMPQHLRNSNTKKILKLHLGAFPGADLGTVRGADQEAKPEGPHNLGVTVTRRPPGRPPKPVIHWSNADGQALHMVMKELSALRQELQELRAENTLLKQKLQMQHPPKPEAERSVGVVSRKDATTNPPKPDKAAQGFPLMVVVDFNAPALAWGYSYDRKKGRQLWEDIQQLQYTVVTDPTHHTRIGNSVNRDTTPDLTMIKRASFTEWHNTGQTFGSDHCVLQTLIAAGPRKRVGRTLSITDWDAFRACRAARTSPEGCAPDLETWTSDLLADAEAATKWVLEEAGAQQLDSKLLHMLEALAGLRKRYKTQKLNRTFRKRIGILDTDIERQPNIPKTWNILRHLLDARTSKTTQQRNIQKLLHQTQAADKQLLSNLVDKYLGDQVTQPQMPYTEDCVGIPRPLLRDRSNPMEDFTDSEFLARFRFTKSSVKKLLECLPLEESCSDRGHPLPPMIQLLIALRFYGAGTFQVVAGDLVHVSQPTVSRVIERVSRLIATHLFPDVVQFPNSDDGFRETMVGFYRIAKFPGVTGCIDCTHIRIKSPGGPDGEVYRNRKGYFSINVQVIAGPKLQFFDVVASWPGSVHDSRIFDNSRARVLYETKRVPGLLLGDAGYPCLSFLMTPTADAPPDSPESRYQAAHIRTRNTIERAFGVWKRRFPCLDMGLQHLAERSAVITTACAALHNLAVLRRDPEPPAVVIPQHLRRPQPDVANQTDTLLGSRCRTRLIARAFN</sequence>
<evidence type="ECO:0000256" key="1">
    <source>
        <dbReference type="ARBA" id="ARBA00001968"/>
    </source>
</evidence>
<dbReference type="VEuPathDB" id="VectorBase:RSAN_040501"/>
<dbReference type="PANTHER" id="PTHR22930">
    <property type="match status" value="1"/>
</dbReference>
<dbReference type="EMBL" id="JABSTV010001253">
    <property type="protein sequence ID" value="KAH7942757.1"/>
    <property type="molecule type" value="Genomic_DNA"/>
</dbReference>
<dbReference type="Pfam" id="PF14529">
    <property type="entry name" value="Exo_endo_phos_2"/>
    <property type="match status" value="1"/>
</dbReference>
<evidence type="ECO:0000256" key="9">
    <source>
        <dbReference type="SAM" id="MobiDB-lite"/>
    </source>
</evidence>
<dbReference type="InterPro" id="IPR027806">
    <property type="entry name" value="HARBI1_dom"/>
</dbReference>
<keyword evidence="4" id="KW-0540">Nuclease</keyword>
<dbReference type="GO" id="GO:0046872">
    <property type="term" value="F:metal ion binding"/>
    <property type="evidence" value="ECO:0007669"/>
    <property type="project" value="UniProtKB-KW"/>
</dbReference>
<evidence type="ECO:0000313" key="12">
    <source>
        <dbReference type="EMBL" id="KAH7942757.1"/>
    </source>
</evidence>
<evidence type="ECO:0000313" key="13">
    <source>
        <dbReference type="Proteomes" id="UP000821837"/>
    </source>
</evidence>
<keyword evidence="7" id="KW-0539">Nucleus</keyword>
<evidence type="ECO:0000256" key="3">
    <source>
        <dbReference type="ARBA" id="ARBA00006958"/>
    </source>
</evidence>
<dbReference type="InterPro" id="IPR045249">
    <property type="entry name" value="HARBI1-like"/>
</dbReference>
<reference evidence="12" key="1">
    <citation type="journal article" date="2020" name="Cell">
        <title>Large-Scale Comparative Analyses of Tick Genomes Elucidate Their Genetic Diversity and Vector Capacities.</title>
        <authorList>
            <consortium name="Tick Genome and Microbiome Consortium (TIGMIC)"/>
            <person name="Jia N."/>
            <person name="Wang J."/>
            <person name="Shi W."/>
            <person name="Du L."/>
            <person name="Sun Y."/>
            <person name="Zhan W."/>
            <person name="Jiang J.F."/>
            <person name="Wang Q."/>
            <person name="Zhang B."/>
            <person name="Ji P."/>
            <person name="Bell-Sakyi L."/>
            <person name="Cui X.M."/>
            <person name="Yuan T.T."/>
            <person name="Jiang B.G."/>
            <person name="Yang W.F."/>
            <person name="Lam T.T."/>
            <person name="Chang Q.C."/>
            <person name="Ding S.J."/>
            <person name="Wang X.J."/>
            <person name="Zhu J.G."/>
            <person name="Ruan X.D."/>
            <person name="Zhao L."/>
            <person name="Wei J.T."/>
            <person name="Ye R.Z."/>
            <person name="Que T.C."/>
            <person name="Du C.H."/>
            <person name="Zhou Y.H."/>
            <person name="Cheng J.X."/>
            <person name="Dai P.F."/>
            <person name="Guo W.B."/>
            <person name="Han X.H."/>
            <person name="Huang E.J."/>
            <person name="Li L.F."/>
            <person name="Wei W."/>
            <person name="Gao Y.C."/>
            <person name="Liu J.Z."/>
            <person name="Shao H.Z."/>
            <person name="Wang X."/>
            <person name="Wang C.C."/>
            <person name="Yang T.C."/>
            <person name="Huo Q.B."/>
            <person name="Li W."/>
            <person name="Chen H.Y."/>
            <person name="Chen S.E."/>
            <person name="Zhou L.G."/>
            <person name="Ni X.B."/>
            <person name="Tian J.H."/>
            <person name="Sheng Y."/>
            <person name="Liu T."/>
            <person name="Pan Y.S."/>
            <person name="Xia L.Y."/>
            <person name="Li J."/>
            <person name="Zhao F."/>
            <person name="Cao W.C."/>
        </authorList>
    </citation>
    <scope>NUCLEOTIDE SEQUENCE</scope>
    <source>
        <strain evidence="12">Rsan-2018</strain>
    </source>
</reference>
<feature type="compositionally biased region" description="Basic and acidic residues" evidence="9">
    <location>
        <begin position="379"/>
        <end position="395"/>
    </location>
</feature>
<evidence type="ECO:0000256" key="6">
    <source>
        <dbReference type="ARBA" id="ARBA00022801"/>
    </source>
</evidence>
<keyword evidence="8" id="KW-0175">Coiled coil</keyword>
<dbReference type="InterPro" id="IPR005135">
    <property type="entry name" value="Endo/exonuclease/phosphatase"/>
</dbReference>
<dbReference type="PANTHER" id="PTHR22930:SF289">
    <property type="entry name" value="DDE TNP4 DOMAIN-CONTAINING PROTEIN-RELATED"/>
    <property type="match status" value="1"/>
</dbReference>
<evidence type="ECO:0000256" key="8">
    <source>
        <dbReference type="SAM" id="Coils"/>
    </source>
</evidence>
<dbReference type="VEuPathDB" id="VectorBase:RSAN_036580"/>
<dbReference type="Gene3D" id="3.60.10.10">
    <property type="entry name" value="Endonuclease/exonuclease/phosphatase"/>
    <property type="match status" value="1"/>
</dbReference>
<feature type="domain" description="DDE Tnp4" evidence="10">
    <location>
        <begin position="804"/>
        <end position="954"/>
    </location>
</feature>
<keyword evidence="13" id="KW-1185">Reference proteome</keyword>
<gene>
    <name evidence="12" type="ORF">HPB52_000753</name>
</gene>
<dbReference type="SUPFAM" id="SSF56219">
    <property type="entry name" value="DNase I-like"/>
    <property type="match status" value="1"/>
</dbReference>
<evidence type="ECO:0000259" key="11">
    <source>
        <dbReference type="Pfam" id="PF14529"/>
    </source>
</evidence>
<dbReference type="AlphaFoldDB" id="A0A9D4SR58"/>
<comment type="subcellular location">
    <subcellularLocation>
        <location evidence="2">Nucleus</location>
    </subcellularLocation>
</comment>
<accession>A0A9D4SR58</accession>